<evidence type="ECO:0000256" key="3">
    <source>
        <dbReference type="ARBA" id="ARBA00022723"/>
    </source>
</evidence>
<dbReference type="Proteomes" id="UP000660262">
    <property type="component" value="Unassembled WGS sequence"/>
</dbReference>
<feature type="binding site" evidence="7">
    <location>
        <position position="498"/>
    </location>
    <ligand>
        <name>Zn(2+)</name>
        <dbReference type="ChEBI" id="CHEBI:29105"/>
    </ligand>
</feature>
<feature type="compositionally biased region" description="Pro residues" evidence="8">
    <location>
        <begin position="294"/>
        <end position="311"/>
    </location>
</feature>
<evidence type="ECO:0000256" key="1">
    <source>
        <dbReference type="ARBA" id="ARBA00006217"/>
    </source>
</evidence>
<feature type="binding site" evidence="7">
    <location>
        <position position="557"/>
    </location>
    <ligand>
        <name>Zn(2+)</name>
        <dbReference type="ChEBI" id="CHEBI:29105"/>
    </ligand>
</feature>
<dbReference type="GO" id="GO:0015976">
    <property type="term" value="P:carbon utilization"/>
    <property type="evidence" value="ECO:0007669"/>
    <property type="project" value="InterPro"/>
</dbReference>
<reference evidence="9" key="1">
    <citation type="submission" date="2020-10" db="EMBL/GenBank/DDBJ databases">
        <title>Unveiling of a novel bifunctional photoreceptor, Dualchrome1, isolated from a cosmopolitan green alga.</title>
        <authorList>
            <person name="Suzuki S."/>
            <person name="Kawachi M."/>
        </authorList>
    </citation>
    <scope>NUCLEOTIDE SEQUENCE</scope>
    <source>
        <strain evidence="9">NIES 2893</strain>
    </source>
</reference>
<dbReference type="EMBL" id="BNJQ01000006">
    <property type="protein sequence ID" value="GHP03800.1"/>
    <property type="molecule type" value="Genomic_DNA"/>
</dbReference>
<protein>
    <recommendedName>
        <fullName evidence="2">carbonic anhydrase</fullName>
        <ecNumber evidence="2">4.2.1.1</ecNumber>
    </recommendedName>
</protein>
<dbReference type="InterPro" id="IPR001765">
    <property type="entry name" value="Carbonic_anhydrase"/>
</dbReference>
<comment type="catalytic activity">
    <reaction evidence="6">
        <text>hydrogencarbonate + H(+) = CO2 + H2O</text>
        <dbReference type="Rhea" id="RHEA:10748"/>
        <dbReference type="ChEBI" id="CHEBI:15377"/>
        <dbReference type="ChEBI" id="CHEBI:15378"/>
        <dbReference type="ChEBI" id="CHEBI:16526"/>
        <dbReference type="ChEBI" id="CHEBI:17544"/>
        <dbReference type="EC" id="4.2.1.1"/>
    </reaction>
</comment>
<evidence type="ECO:0000256" key="6">
    <source>
        <dbReference type="ARBA" id="ARBA00048348"/>
    </source>
</evidence>
<sequence>MPLSGVQFSTPYSGGGGGGGDNMPDGGRYYTNAGGGGGGGPPYGAHGAPTYQQQQTSSPYPPRGGGPGPYRRDDGEGAPVNLRSAAAKGCYFVSSMFSTLGEGISSTYHHMTTNESSDQRAQVKVACTLSAQLKLCGKMSDLLETIAGTKRDNVDITLLIIDNRSERQPISASLAYDLARDMNDIHRVERIECDTDEDVAFAAAFRLAGWSAMSRQYDRVAFVHAGLPITPLLKRMCGANVQFVDVRGMSYSHVLPSMLDLEQTPKRVTSSSAAKASMSYEPAELQPPTRQAEPPTPAPVVVPKPAPPPQPSKSETEALEKAAALEKRLAQAESRAEQAQQEAERARMARQKWLAQAESRAEQAEQEAARARTELSAALSKPPPPTPKAPAPKPAAAAPPPEPATPPPGPSSSSVPASPVSVLPPVSDVIGKMEGIAEHLLDEMTADSILYSKNGSLQYIPNGDMLEMAHGFDKFKDSTFEDLSAGQQPHTLIFACSDSRCDPSVLLQEPLGKLFVVRSVANIIPPFGEDSVASSALEYAVLHLKVRHVVVCGHRKCGGIKAALAYVNSGKDPDADRLTEVHNWVSHLETPVAATRKVLRNAEAAGDEQCKLCEVLGVRTSLANLRTYPFVQEKLASGDIQIHGWMYDIQKGGLTKVLEPDMSTGHAQCSIM</sequence>
<feature type="compositionally biased region" description="Polar residues" evidence="8">
    <location>
        <begin position="1"/>
        <end position="12"/>
    </location>
</feature>
<comment type="cofactor">
    <cofactor evidence="7">
        <name>Zn(2+)</name>
        <dbReference type="ChEBI" id="CHEBI:29105"/>
    </cofactor>
    <text evidence="7">Binds 1 zinc ion per subunit.</text>
</comment>
<dbReference type="EC" id="4.2.1.1" evidence="2"/>
<keyword evidence="3 7" id="KW-0479">Metal-binding</keyword>
<dbReference type="InterPro" id="IPR015892">
    <property type="entry name" value="Carbonic_anhydrase_CS"/>
</dbReference>
<feature type="compositionally biased region" description="Basic and acidic residues" evidence="8">
    <location>
        <begin position="314"/>
        <end position="347"/>
    </location>
</feature>
<name>A0A830HD81_9CHLO</name>
<keyword evidence="5" id="KW-0456">Lyase</keyword>
<feature type="region of interest" description="Disordered" evidence="8">
    <location>
        <begin position="1"/>
        <end position="79"/>
    </location>
</feature>
<dbReference type="SUPFAM" id="SSF53056">
    <property type="entry name" value="beta-carbonic anhydrase, cab"/>
    <property type="match status" value="1"/>
</dbReference>
<dbReference type="Pfam" id="PF00484">
    <property type="entry name" value="Pro_CA"/>
    <property type="match status" value="1"/>
</dbReference>
<feature type="binding site" evidence="7">
    <location>
        <position position="554"/>
    </location>
    <ligand>
        <name>Zn(2+)</name>
        <dbReference type="ChEBI" id="CHEBI:29105"/>
    </ligand>
</feature>
<feature type="binding site" evidence="7">
    <location>
        <position position="496"/>
    </location>
    <ligand>
        <name>Zn(2+)</name>
        <dbReference type="ChEBI" id="CHEBI:29105"/>
    </ligand>
</feature>
<evidence type="ECO:0000313" key="9">
    <source>
        <dbReference type="EMBL" id="GHP03800.1"/>
    </source>
</evidence>
<organism evidence="9 10">
    <name type="scientific">Pycnococcus provasolii</name>
    <dbReference type="NCBI Taxonomy" id="41880"/>
    <lineage>
        <taxon>Eukaryota</taxon>
        <taxon>Viridiplantae</taxon>
        <taxon>Chlorophyta</taxon>
        <taxon>Pseudoscourfieldiophyceae</taxon>
        <taxon>Pseudoscourfieldiales</taxon>
        <taxon>Pycnococcaceae</taxon>
        <taxon>Pycnococcus</taxon>
    </lineage>
</organism>
<dbReference type="SMART" id="SM00947">
    <property type="entry name" value="Pro_CA"/>
    <property type="match status" value="1"/>
</dbReference>
<feature type="compositionally biased region" description="Basic and acidic residues" evidence="8">
    <location>
        <begin position="359"/>
        <end position="373"/>
    </location>
</feature>
<evidence type="ECO:0000256" key="4">
    <source>
        <dbReference type="ARBA" id="ARBA00022833"/>
    </source>
</evidence>
<keyword evidence="4 7" id="KW-0862">Zinc</keyword>
<proteinExistence type="inferred from homology"/>
<dbReference type="GO" id="GO:0004089">
    <property type="term" value="F:carbonate dehydratase activity"/>
    <property type="evidence" value="ECO:0007669"/>
    <property type="project" value="UniProtKB-EC"/>
</dbReference>
<dbReference type="PANTHER" id="PTHR11002:SF76">
    <property type="entry name" value="CARBONIC ANHYDRASE"/>
    <property type="match status" value="1"/>
</dbReference>
<dbReference type="GO" id="GO:0008270">
    <property type="term" value="F:zinc ion binding"/>
    <property type="evidence" value="ECO:0007669"/>
    <property type="project" value="InterPro"/>
</dbReference>
<keyword evidence="10" id="KW-1185">Reference proteome</keyword>
<dbReference type="InterPro" id="IPR036874">
    <property type="entry name" value="Carbonic_anhydrase_sf"/>
</dbReference>
<dbReference type="AlphaFoldDB" id="A0A830HD81"/>
<feature type="compositionally biased region" description="Low complexity" evidence="8">
    <location>
        <begin position="43"/>
        <end position="58"/>
    </location>
</feature>
<dbReference type="PROSITE" id="PS00705">
    <property type="entry name" value="PROK_CO2_ANHYDRASE_2"/>
    <property type="match status" value="1"/>
</dbReference>
<comment type="similarity">
    <text evidence="1">Belongs to the beta-class carbonic anhydrase family.</text>
</comment>
<evidence type="ECO:0000256" key="2">
    <source>
        <dbReference type="ARBA" id="ARBA00012925"/>
    </source>
</evidence>
<dbReference type="OrthoDB" id="10248475at2759"/>
<evidence type="ECO:0000313" key="10">
    <source>
        <dbReference type="Proteomes" id="UP000660262"/>
    </source>
</evidence>
<feature type="region of interest" description="Disordered" evidence="8">
    <location>
        <begin position="265"/>
        <end position="420"/>
    </location>
</feature>
<accession>A0A830HD81</accession>
<dbReference type="Gene3D" id="3.40.1050.10">
    <property type="entry name" value="Carbonic anhydrase"/>
    <property type="match status" value="1"/>
</dbReference>
<comment type="caution">
    <text evidence="9">The sequence shown here is derived from an EMBL/GenBank/DDBJ whole genome shotgun (WGS) entry which is preliminary data.</text>
</comment>
<gene>
    <name evidence="9" type="ORF">PPROV_000255500</name>
</gene>
<evidence type="ECO:0000256" key="7">
    <source>
        <dbReference type="PIRSR" id="PIRSR601765-1"/>
    </source>
</evidence>
<evidence type="ECO:0000256" key="5">
    <source>
        <dbReference type="ARBA" id="ARBA00023239"/>
    </source>
</evidence>
<dbReference type="PANTHER" id="PTHR11002">
    <property type="entry name" value="CARBONIC ANHYDRASE"/>
    <property type="match status" value="1"/>
</dbReference>
<feature type="compositionally biased region" description="Gly residues" evidence="8">
    <location>
        <begin position="33"/>
        <end position="42"/>
    </location>
</feature>
<feature type="compositionally biased region" description="Pro residues" evidence="8">
    <location>
        <begin position="381"/>
        <end position="410"/>
    </location>
</feature>
<feature type="compositionally biased region" description="Low complexity" evidence="8">
    <location>
        <begin position="411"/>
        <end position="420"/>
    </location>
</feature>
<evidence type="ECO:0000256" key="8">
    <source>
        <dbReference type="SAM" id="MobiDB-lite"/>
    </source>
</evidence>